<evidence type="ECO:0000313" key="3">
    <source>
        <dbReference type="Proteomes" id="UP000299102"/>
    </source>
</evidence>
<reference evidence="2 3" key="1">
    <citation type="journal article" date="2019" name="Commun. Biol.">
        <title>The bagworm genome reveals a unique fibroin gene that provides high tensile strength.</title>
        <authorList>
            <person name="Kono N."/>
            <person name="Nakamura H."/>
            <person name="Ohtoshi R."/>
            <person name="Tomita M."/>
            <person name="Numata K."/>
            <person name="Arakawa K."/>
        </authorList>
    </citation>
    <scope>NUCLEOTIDE SEQUENCE [LARGE SCALE GENOMIC DNA]</scope>
</reference>
<dbReference type="EMBL" id="BGZK01002556">
    <property type="protein sequence ID" value="GBP94882.1"/>
    <property type="molecule type" value="Genomic_DNA"/>
</dbReference>
<feature type="region of interest" description="Disordered" evidence="1">
    <location>
        <begin position="1"/>
        <end position="133"/>
    </location>
</feature>
<dbReference type="Proteomes" id="UP000299102">
    <property type="component" value="Unassembled WGS sequence"/>
</dbReference>
<evidence type="ECO:0000313" key="2">
    <source>
        <dbReference type="EMBL" id="GBP94882.1"/>
    </source>
</evidence>
<protein>
    <submittedName>
        <fullName evidence="2">Uncharacterized protein</fullName>
    </submittedName>
</protein>
<feature type="compositionally biased region" description="Basic residues" evidence="1">
    <location>
        <begin position="17"/>
        <end position="29"/>
    </location>
</feature>
<evidence type="ECO:0000256" key="1">
    <source>
        <dbReference type="SAM" id="MobiDB-lite"/>
    </source>
</evidence>
<dbReference type="AlphaFoldDB" id="A0A4C2A531"/>
<feature type="compositionally biased region" description="Basic and acidic residues" evidence="1">
    <location>
        <begin position="65"/>
        <end position="98"/>
    </location>
</feature>
<dbReference type="OrthoDB" id="411871at2759"/>
<proteinExistence type="predicted"/>
<sequence length="403" mass="45092">MEAMSSANEDDGDKEPRHRQRRKESRKRTGGSSKSPQIPNPHTQKRLQITNPTTESHVKVGKGPKSQEPKGDTEMQHERGHGGHPEQMRSRKEIKVEAAKAANPAHHERIQEEGTQPTTVPPSTRTKPKCPQRFLEAGKLYIDPKSRRIRPIPLVQCAMPRLLGTQSWQRHGNRRRSHRSGQNDSDDSSESPEIQSSDCRVTPAGDRERDIDSFGSGTLRKPRHPKTKSRTKVIQCTVGRQKPVKAAIIVFGDKVEVLHDPQLVTETESAVPLKIGRMKLGISIYFEGDEDIEPISSERKGLQNLGTKSDHSWRHKCLEPLVGKPERRQRGQAYRVSWTKWASTSSTREALPPSRPIGDRICSSIVDVTACSSPLIESIIESGQNGNNIGPQRDRVQLRLSGP</sequence>
<name>A0A4C2A531_EUMVA</name>
<feature type="compositionally biased region" description="Basic residues" evidence="1">
    <location>
        <begin position="220"/>
        <end position="231"/>
    </location>
</feature>
<gene>
    <name evidence="2" type="ORF">EVAR_85903_1</name>
</gene>
<feature type="compositionally biased region" description="Polar residues" evidence="1">
    <location>
        <begin position="30"/>
        <end position="55"/>
    </location>
</feature>
<comment type="caution">
    <text evidence="2">The sequence shown here is derived from an EMBL/GenBank/DDBJ whole genome shotgun (WGS) entry which is preliminary data.</text>
</comment>
<accession>A0A4C2A531</accession>
<keyword evidence="3" id="KW-1185">Reference proteome</keyword>
<feature type="region of interest" description="Disordered" evidence="1">
    <location>
        <begin position="165"/>
        <end position="232"/>
    </location>
</feature>
<feature type="compositionally biased region" description="Polar residues" evidence="1">
    <location>
        <begin position="113"/>
        <end position="125"/>
    </location>
</feature>
<organism evidence="2 3">
    <name type="scientific">Eumeta variegata</name>
    <name type="common">Bagworm moth</name>
    <name type="synonym">Eumeta japonica</name>
    <dbReference type="NCBI Taxonomy" id="151549"/>
    <lineage>
        <taxon>Eukaryota</taxon>
        <taxon>Metazoa</taxon>
        <taxon>Ecdysozoa</taxon>
        <taxon>Arthropoda</taxon>
        <taxon>Hexapoda</taxon>
        <taxon>Insecta</taxon>
        <taxon>Pterygota</taxon>
        <taxon>Neoptera</taxon>
        <taxon>Endopterygota</taxon>
        <taxon>Lepidoptera</taxon>
        <taxon>Glossata</taxon>
        <taxon>Ditrysia</taxon>
        <taxon>Tineoidea</taxon>
        <taxon>Psychidae</taxon>
        <taxon>Oiketicinae</taxon>
        <taxon>Eumeta</taxon>
    </lineage>
</organism>